<dbReference type="Proteomes" id="UP000053611">
    <property type="component" value="Unassembled WGS sequence"/>
</dbReference>
<proteinExistence type="predicted"/>
<evidence type="ECO:0000256" key="2">
    <source>
        <dbReference type="SAM" id="SignalP"/>
    </source>
</evidence>
<feature type="chain" id="PRO_5005245432" description="Secreted protein" evidence="2">
    <location>
        <begin position="28"/>
        <end position="114"/>
    </location>
</feature>
<keyword evidence="4" id="KW-1185">Reference proteome</keyword>
<evidence type="ECO:0000313" key="3">
    <source>
        <dbReference type="EMBL" id="KLT42493.1"/>
    </source>
</evidence>
<evidence type="ECO:0000256" key="1">
    <source>
        <dbReference type="SAM" id="MobiDB-lite"/>
    </source>
</evidence>
<dbReference type="AlphaFoldDB" id="A0A0J0XN48"/>
<feature type="signal peptide" evidence="2">
    <location>
        <begin position="1"/>
        <end position="27"/>
    </location>
</feature>
<dbReference type="RefSeq" id="XP_018278984.1">
    <property type="nucleotide sequence ID" value="XM_018427444.1"/>
</dbReference>
<dbReference type="EMBL" id="KQ087204">
    <property type="protein sequence ID" value="KLT42493.1"/>
    <property type="molecule type" value="Genomic_DNA"/>
</dbReference>
<sequence length="114" mass="12444">MAPVIAPELAVVAALQLCTLQDGTTWASPCESYWQSLLVLVGESPLPQYECTRVLSLRAHKLSLRARSHRMQTTALLESLSCSSARQSTSHVLQMNPSYPCNPSDLTKRSSSSP</sequence>
<feature type="region of interest" description="Disordered" evidence="1">
    <location>
        <begin position="88"/>
        <end position="114"/>
    </location>
</feature>
<gene>
    <name evidence="3" type="ORF">CC85DRAFT_82433</name>
</gene>
<evidence type="ECO:0000313" key="4">
    <source>
        <dbReference type="Proteomes" id="UP000053611"/>
    </source>
</evidence>
<organism evidence="3 4">
    <name type="scientific">Cutaneotrichosporon oleaginosum</name>
    <dbReference type="NCBI Taxonomy" id="879819"/>
    <lineage>
        <taxon>Eukaryota</taxon>
        <taxon>Fungi</taxon>
        <taxon>Dikarya</taxon>
        <taxon>Basidiomycota</taxon>
        <taxon>Agaricomycotina</taxon>
        <taxon>Tremellomycetes</taxon>
        <taxon>Trichosporonales</taxon>
        <taxon>Trichosporonaceae</taxon>
        <taxon>Cutaneotrichosporon</taxon>
    </lineage>
</organism>
<dbReference type="GeneID" id="28988047"/>
<accession>A0A0J0XN48</accession>
<protein>
    <recommendedName>
        <fullName evidence="5">Secreted protein</fullName>
    </recommendedName>
</protein>
<keyword evidence="2" id="KW-0732">Signal</keyword>
<reference evidence="3 4" key="1">
    <citation type="submission" date="2015-03" db="EMBL/GenBank/DDBJ databases">
        <title>Genomics and transcriptomics of the oil-accumulating basidiomycete yeast T. oleaginosus allow insights into substrate utilization and the diverse evolutionary trajectories of mating systems in fungi.</title>
        <authorList>
            <consortium name="DOE Joint Genome Institute"/>
            <person name="Kourist R."/>
            <person name="Kracht O."/>
            <person name="Bracharz F."/>
            <person name="Lipzen A."/>
            <person name="Nolan M."/>
            <person name="Ohm R."/>
            <person name="Grigoriev I."/>
            <person name="Sun S."/>
            <person name="Heitman J."/>
            <person name="Bruck T."/>
            <person name="Nowrousian M."/>
        </authorList>
    </citation>
    <scope>NUCLEOTIDE SEQUENCE [LARGE SCALE GENOMIC DNA]</scope>
    <source>
        <strain evidence="3 4">IBC0246</strain>
    </source>
</reference>
<evidence type="ECO:0008006" key="5">
    <source>
        <dbReference type="Google" id="ProtNLM"/>
    </source>
</evidence>
<name>A0A0J0XN48_9TREE</name>